<dbReference type="SUPFAM" id="SSF56112">
    <property type="entry name" value="Protein kinase-like (PK-like)"/>
    <property type="match status" value="1"/>
</dbReference>
<dbReference type="InParanoid" id="A0A7M7PN74"/>
<evidence type="ECO:0000259" key="34">
    <source>
        <dbReference type="PROSITE" id="PS50011"/>
    </source>
</evidence>
<protein>
    <recommendedName>
        <fullName evidence="31">Serine/threonine-protein kinase Nek2</fullName>
        <ecNumber evidence="7">2.7.11.1</ecNumber>
    </recommendedName>
    <alternativeName>
        <fullName evidence="32">Never in mitosis A-related kinase 2</fullName>
    </alternativeName>
</protein>
<evidence type="ECO:0000256" key="22">
    <source>
        <dbReference type="ARBA" id="ARBA00022842"/>
    </source>
</evidence>
<keyword evidence="12" id="KW-0132">Cell division</keyword>
<feature type="region of interest" description="Disordered" evidence="33">
    <location>
        <begin position="262"/>
        <end position="286"/>
    </location>
</feature>
<keyword evidence="27" id="KW-0131">Cell cycle</keyword>
<dbReference type="FunFam" id="3.30.200.20:FF:000151">
    <property type="entry name" value="G2-specific protein kinase nimA"/>
    <property type="match status" value="1"/>
</dbReference>
<keyword evidence="18" id="KW-0418">Kinase</keyword>
<dbReference type="Gene3D" id="3.30.200.20">
    <property type="entry name" value="Phosphorylase Kinase, domain 1"/>
    <property type="match status" value="2"/>
</dbReference>
<dbReference type="OrthoDB" id="248923at2759"/>
<keyword evidence="20" id="KW-0995">Kinetochore</keyword>
<dbReference type="GO" id="GO:0005524">
    <property type="term" value="F:ATP binding"/>
    <property type="evidence" value="ECO:0007669"/>
    <property type="project" value="UniProtKB-KW"/>
</dbReference>
<keyword evidence="8" id="KW-0158">Chromosome</keyword>
<evidence type="ECO:0000256" key="26">
    <source>
        <dbReference type="ARBA" id="ARBA00023254"/>
    </source>
</evidence>
<keyword evidence="10" id="KW-0723">Serine/threonine-protein kinase</keyword>
<dbReference type="FunFam" id="1.10.510.10:FF:000356">
    <property type="entry name" value="Serine/threonine-protein kinase Nek2"/>
    <property type="match status" value="1"/>
</dbReference>
<evidence type="ECO:0000256" key="32">
    <source>
        <dbReference type="ARBA" id="ARBA00082682"/>
    </source>
</evidence>
<dbReference type="GO" id="GO:0000776">
    <property type="term" value="C:kinetochore"/>
    <property type="evidence" value="ECO:0007669"/>
    <property type="project" value="UniProtKB-KW"/>
</dbReference>
<dbReference type="Proteomes" id="UP000007110">
    <property type="component" value="Unassembled WGS sequence"/>
</dbReference>
<dbReference type="KEGG" id="spu:115929455"/>
<evidence type="ECO:0000256" key="25">
    <source>
        <dbReference type="ARBA" id="ARBA00023242"/>
    </source>
</evidence>
<evidence type="ECO:0000256" key="16">
    <source>
        <dbReference type="ARBA" id="ARBA00022741"/>
    </source>
</evidence>
<evidence type="ECO:0000256" key="11">
    <source>
        <dbReference type="ARBA" id="ARBA00022553"/>
    </source>
</evidence>
<evidence type="ECO:0000256" key="14">
    <source>
        <dbReference type="ARBA" id="ARBA00022701"/>
    </source>
</evidence>
<dbReference type="GO" id="GO:0005634">
    <property type="term" value="C:nucleus"/>
    <property type="evidence" value="ECO:0000318"/>
    <property type="project" value="GO_Central"/>
</dbReference>
<dbReference type="InterPro" id="IPR051131">
    <property type="entry name" value="NEK_Ser/Thr_kinase_NIMA"/>
</dbReference>
<dbReference type="EC" id="2.7.11.1" evidence="7"/>
<keyword evidence="13" id="KW-0808">Transferase</keyword>
<dbReference type="PANTHER" id="PTHR44899:SF10">
    <property type="entry name" value="NIMA-RELATED KINASE 2"/>
    <property type="match status" value="1"/>
</dbReference>
<evidence type="ECO:0000256" key="30">
    <source>
        <dbReference type="ARBA" id="ARBA00048679"/>
    </source>
</evidence>
<keyword evidence="23" id="KW-0175">Coiled coil</keyword>
<evidence type="ECO:0000256" key="31">
    <source>
        <dbReference type="ARBA" id="ARBA00067730"/>
    </source>
</evidence>
<dbReference type="FunCoup" id="A0A7M7PN74">
    <property type="interactions" value="220"/>
</dbReference>
<evidence type="ECO:0000256" key="15">
    <source>
        <dbReference type="ARBA" id="ARBA00022723"/>
    </source>
</evidence>
<evidence type="ECO:0000256" key="24">
    <source>
        <dbReference type="ARBA" id="ARBA00023212"/>
    </source>
</evidence>
<feature type="region of interest" description="Disordered" evidence="33">
    <location>
        <begin position="395"/>
        <end position="418"/>
    </location>
</feature>
<dbReference type="GO" id="GO:0005737">
    <property type="term" value="C:cytoplasm"/>
    <property type="evidence" value="ECO:0000318"/>
    <property type="project" value="GO_Central"/>
</dbReference>
<name>A0A7M7PN74_STRPU</name>
<evidence type="ECO:0000256" key="29">
    <source>
        <dbReference type="ARBA" id="ARBA00047899"/>
    </source>
</evidence>
<dbReference type="EnsemblMetazoa" id="XM_030998381">
    <property type="protein sequence ID" value="XP_030854241"/>
    <property type="gene ID" value="LOC115929455"/>
</dbReference>
<keyword evidence="26" id="KW-0469">Meiosis</keyword>
<dbReference type="CDD" id="cd08217">
    <property type="entry name" value="STKc_Nek2"/>
    <property type="match status" value="1"/>
</dbReference>
<reference evidence="35" key="2">
    <citation type="submission" date="2021-01" db="UniProtKB">
        <authorList>
            <consortium name="EnsemblMetazoa"/>
        </authorList>
    </citation>
    <scope>IDENTIFICATION</scope>
</reference>
<keyword evidence="22" id="KW-0460">Magnesium</keyword>
<dbReference type="PANTHER" id="PTHR44899">
    <property type="entry name" value="CAMK FAMILY PROTEIN KINASE"/>
    <property type="match status" value="1"/>
</dbReference>
<evidence type="ECO:0000256" key="10">
    <source>
        <dbReference type="ARBA" id="ARBA00022527"/>
    </source>
</evidence>
<dbReference type="GO" id="GO:0004674">
    <property type="term" value="F:protein serine/threonine kinase activity"/>
    <property type="evidence" value="ECO:0000318"/>
    <property type="project" value="GO_Central"/>
</dbReference>
<dbReference type="RefSeq" id="XP_030854241.1">
    <property type="nucleotide sequence ID" value="XM_030998381.1"/>
</dbReference>
<dbReference type="SMART" id="SM00220">
    <property type="entry name" value="S_TKc"/>
    <property type="match status" value="1"/>
</dbReference>
<keyword evidence="9" id="KW-0963">Cytoplasm</keyword>
<dbReference type="GO" id="GO:0000278">
    <property type="term" value="P:mitotic cell cycle"/>
    <property type="evidence" value="ECO:0007669"/>
    <property type="project" value="UniProtKB-ARBA"/>
</dbReference>
<dbReference type="OMA" id="LALHRCH"/>
<dbReference type="PROSITE" id="PS00108">
    <property type="entry name" value="PROTEIN_KINASE_ST"/>
    <property type="match status" value="1"/>
</dbReference>
<evidence type="ECO:0000256" key="21">
    <source>
        <dbReference type="ARBA" id="ARBA00022840"/>
    </source>
</evidence>
<reference evidence="36" key="1">
    <citation type="submission" date="2015-02" db="EMBL/GenBank/DDBJ databases">
        <title>Genome sequencing for Strongylocentrotus purpuratus.</title>
        <authorList>
            <person name="Murali S."/>
            <person name="Liu Y."/>
            <person name="Vee V."/>
            <person name="English A."/>
            <person name="Wang M."/>
            <person name="Skinner E."/>
            <person name="Han Y."/>
            <person name="Muzny D.M."/>
            <person name="Worley K.C."/>
            <person name="Gibbs R.A."/>
        </authorList>
    </citation>
    <scope>NUCLEOTIDE SEQUENCE</scope>
</reference>
<keyword evidence="19" id="KW-0159">Chromosome partition</keyword>
<evidence type="ECO:0000256" key="27">
    <source>
        <dbReference type="ARBA" id="ARBA00023306"/>
    </source>
</evidence>
<dbReference type="GO" id="GO:0000922">
    <property type="term" value="C:spindle pole"/>
    <property type="evidence" value="ECO:0007669"/>
    <property type="project" value="UniProtKB-SubCell"/>
</dbReference>
<dbReference type="InterPro" id="IPR008271">
    <property type="entry name" value="Ser/Thr_kinase_AS"/>
</dbReference>
<dbReference type="GO" id="GO:0051321">
    <property type="term" value="P:meiotic cell cycle"/>
    <property type="evidence" value="ECO:0007669"/>
    <property type="project" value="UniProtKB-KW"/>
</dbReference>
<dbReference type="FunFam" id="3.30.200.20:FF:000310">
    <property type="entry name" value="serine/threonine-protein kinase Nek2"/>
    <property type="match status" value="1"/>
</dbReference>
<comment type="catalytic activity">
    <reaction evidence="30">
        <text>L-seryl-[protein] + ATP = O-phospho-L-seryl-[protein] + ADP + H(+)</text>
        <dbReference type="Rhea" id="RHEA:17989"/>
        <dbReference type="Rhea" id="RHEA-COMP:9863"/>
        <dbReference type="Rhea" id="RHEA-COMP:11604"/>
        <dbReference type="ChEBI" id="CHEBI:15378"/>
        <dbReference type="ChEBI" id="CHEBI:29999"/>
        <dbReference type="ChEBI" id="CHEBI:30616"/>
        <dbReference type="ChEBI" id="CHEBI:83421"/>
        <dbReference type="ChEBI" id="CHEBI:456216"/>
        <dbReference type="EC" id="2.7.11.1"/>
    </reaction>
</comment>
<evidence type="ECO:0000256" key="20">
    <source>
        <dbReference type="ARBA" id="ARBA00022838"/>
    </source>
</evidence>
<evidence type="ECO:0000256" key="12">
    <source>
        <dbReference type="ARBA" id="ARBA00022618"/>
    </source>
</evidence>
<keyword evidence="21" id="KW-0067">ATP-binding</keyword>
<evidence type="ECO:0000313" key="35">
    <source>
        <dbReference type="EnsemblMetazoa" id="XP_030854241"/>
    </source>
</evidence>
<keyword evidence="17" id="KW-0498">Mitosis</keyword>
<dbReference type="GO" id="GO:0007059">
    <property type="term" value="P:chromosome segregation"/>
    <property type="evidence" value="ECO:0000318"/>
    <property type="project" value="GO_Central"/>
</dbReference>
<evidence type="ECO:0000256" key="9">
    <source>
        <dbReference type="ARBA" id="ARBA00022490"/>
    </source>
</evidence>
<evidence type="ECO:0000256" key="19">
    <source>
        <dbReference type="ARBA" id="ARBA00022829"/>
    </source>
</evidence>
<comment type="subcellular location">
    <subcellularLocation>
        <location evidence="4">Chromosome</location>
        <location evidence="4">Centromere</location>
        <location evidence="4">Kinetochore</location>
    </subcellularLocation>
    <subcellularLocation>
        <location evidence="2">Cytoplasm</location>
        <location evidence="2">Cytoskeleton</location>
        <location evidence="2">Microtubule organizing center</location>
        <location evidence="2">Centrosome</location>
    </subcellularLocation>
    <subcellularLocation>
        <location evidence="5">Cytoplasm</location>
        <location evidence="5">Cytoskeleton</location>
        <location evidence="5">Spindle pole</location>
    </subcellularLocation>
    <subcellularLocation>
        <location evidence="3">Nucleus</location>
        <location evidence="3">Nucleolus</location>
    </subcellularLocation>
</comment>
<evidence type="ECO:0000256" key="6">
    <source>
        <dbReference type="ARBA" id="ARBA00010886"/>
    </source>
</evidence>
<dbReference type="GO" id="GO:0005874">
    <property type="term" value="C:microtubule"/>
    <property type="evidence" value="ECO:0007669"/>
    <property type="project" value="UniProtKB-KW"/>
</dbReference>
<dbReference type="Pfam" id="PF00069">
    <property type="entry name" value="Pkinase"/>
    <property type="match status" value="1"/>
</dbReference>
<keyword evidence="24" id="KW-0206">Cytoskeleton</keyword>
<comment type="catalytic activity">
    <reaction evidence="29">
        <text>L-threonyl-[protein] + ATP = O-phospho-L-threonyl-[protein] + ADP + H(+)</text>
        <dbReference type="Rhea" id="RHEA:46608"/>
        <dbReference type="Rhea" id="RHEA-COMP:11060"/>
        <dbReference type="Rhea" id="RHEA-COMP:11605"/>
        <dbReference type="ChEBI" id="CHEBI:15378"/>
        <dbReference type="ChEBI" id="CHEBI:30013"/>
        <dbReference type="ChEBI" id="CHEBI:30616"/>
        <dbReference type="ChEBI" id="CHEBI:61977"/>
        <dbReference type="ChEBI" id="CHEBI:456216"/>
        <dbReference type="EC" id="2.7.11.1"/>
    </reaction>
</comment>
<sequence length="453" mass="51954">MPSKLSDYDILYTIGSGSYGKCRKVRRKSDGKILVSKEIDYGTMGEVEKQMLVSEVNLLRELKHEFIVRYYDRIVDRATSTIYIIMEYCEGGDLGSLISKCKKDRKFLEESFAWKIFQQLTIALQECHRRGKGRAILHRDLKPANVFLDADHNVKLGDFGLARVLQHDTSFAKTFVGTPYYMSPEQMNRLSYNDKSDIWSLGCLLYELCSLSPPFTATNQAALAVKIKGGHFRRLPVQYSSDLNEIVSSMLKVKPSSRPSIDELLADPRLSPPPSQVSSAEAPKEAEVDLLKKEREALLAREESLKLKERNADKRTQMLNDREKELDLRERSLAARERLVKDKMSRAEELIEEHEKQQKQIPKVITRVTELRRQKEYLEGMHPTTLKTKKHVHFQQGKENNPASHEGEPAVPSADSKMTNLKERLYQAKLRGLALRKAEMTSKLKSKQLLSLR</sequence>
<keyword evidence="15" id="KW-0479">Metal-binding</keyword>
<dbReference type="GO" id="GO:0046872">
    <property type="term" value="F:metal ion binding"/>
    <property type="evidence" value="ECO:0007669"/>
    <property type="project" value="UniProtKB-KW"/>
</dbReference>
<dbReference type="InterPro" id="IPR000719">
    <property type="entry name" value="Prot_kinase_dom"/>
</dbReference>
<evidence type="ECO:0000256" key="1">
    <source>
        <dbReference type="ARBA" id="ARBA00001946"/>
    </source>
</evidence>
<keyword evidence="11" id="KW-0597">Phosphoprotein</keyword>
<evidence type="ECO:0000256" key="3">
    <source>
        <dbReference type="ARBA" id="ARBA00004604"/>
    </source>
</evidence>
<keyword evidence="14" id="KW-0493">Microtubule</keyword>
<dbReference type="GO" id="GO:0051301">
    <property type="term" value="P:cell division"/>
    <property type="evidence" value="ECO:0007669"/>
    <property type="project" value="UniProtKB-KW"/>
</dbReference>
<keyword evidence="16" id="KW-0547">Nucleotide-binding</keyword>
<evidence type="ECO:0000256" key="18">
    <source>
        <dbReference type="ARBA" id="ARBA00022777"/>
    </source>
</evidence>
<evidence type="ECO:0000313" key="36">
    <source>
        <dbReference type="Proteomes" id="UP000007110"/>
    </source>
</evidence>
<dbReference type="AlphaFoldDB" id="A0A7M7PN74"/>
<comment type="similarity">
    <text evidence="6">Belongs to the protein kinase superfamily. NEK Ser/Thr protein kinase family. NIMA subfamily.</text>
</comment>
<dbReference type="InterPro" id="IPR011009">
    <property type="entry name" value="Kinase-like_dom_sf"/>
</dbReference>
<evidence type="ECO:0000256" key="33">
    <source>
        <dbReference type="SAM" id="MobiDB-lite"/>
    </source>
</evidence>
<evidence type="ECO:0000256" key="17">
    <source>
        <dbReference type="ARBA" id="ARBA00022776"/>
    </source>
</evidence>
<evidence type="ECO:0000256" key="4">
    <source>
        <dbReference type="ARBA" id="ARBA00004629"/>
    </source>
</evidence>
<comment type="cofactor">
    <cofactor evidence="1">
        <name>Mg(2+)</name>
        <dbReference type="ChEBI" id="CHEBI:18420"/>
    </cofactor>
</comment>
<evidence type="ECO:0000256" key="13">
    <source>
        <dbReference type="ARBA" id="ARBA00022679"/>
    </source>
</evidence>
<keyword evidence="28" id="KW-0137">Centromere</keyword>
<evidence type="ECO:0000256" key="8">
    <source>
        <dbReference type="ARBA" id="ARBA00022454"/>
    </source>
</evidence>
<organism evidence="35 36">
    <name type="scientific">Strongylocentrotus purpuratus</name>
    <name type="common">Purple sea urchin</name>
    <dbReference type="NCBI Taxonomy" id="7668"/>
    <lineage>
        <taxon>Eukaryota</taxon>
        <taxon>Metazoa</taxon>
        <taxon>Echinodermata</taxon>
        <taxon>Eleutherozoa</taxon>
        <taxon>Echinozoa</taxon>
        <taxon>Echinoidea</taxon>
        <taxon>Euechinoidea</taxon>
        <taxon>Echinacea</taxon>
        <taxon>Camarodonta</taxon>
        <taxon>Echinidea</taxon>
        <taxon>Strongylocentrotidae</taxon>
        <taxon>Strongylocentrotus</taxon>
    </lineage>
</organism>
<evidence type="ECO:0000256" key="7">
    <source>
        <dbReference type="ARBA" id="ARBA00012513"/>
    </source>
</evidence>
<evidence type="ECO:0000256" key="23">
    <source>
        <dbReference type="ARBA" id="ARBA00023054"/>
    </source>
</evidence>
<keyword evidence="25" id="KW-0539">Nucleus</keyword>
<dbReference type="GeneID" id="115929455"/>
<proteinExistence type="inferred from homology"/>
<dbReference type="Gene3D" id="1.10.510.10">
    <property type="entry name" value="Transferase(Phosphotransferase) domain 1"/>
    <property type="match status" value="1"/>
</dbReference>
<accession>A0A7M7PN74</accession>
<evidence type="ECO:0000256" key="28">
    <source>
        <dbReference type="ARBA" id="ARBA00023328"/>
    </source>
</evidence>
<dbReference type="GO" id="GO:0051225">
    <property type="term" value="P:spindle assembly"/>
    <property type="evidence" value="ECO:0007669"/>
    <property type="project" value="UniProtKB-ARBA"/>
</dbReference>
<dbReference type="GO" id="GO:0005813">
    <property type="term" value="C:centrosome"/>
    <property type="evidence" value="ECO:0000318"/>
    <property type="project" value="GO_Central"/>
</dbReference>
<feature type="domain" description="Protein kinase" evidence="34">
    <location>
        <begin position="8"/>
        <end position="270"/>
    </location>
</feature>
<evidence type="ECO:0000256" key="2">
    <source>
        <dbReference type="ARBA" id="ARBA00004300"/>
    </source>
</evidence>
<dbReference type="GO" id="GO:0005730">
    <property type="term" value="C:nucleolus"/>
    <property type="evidence" value="ECO:0007669"/>
    <property type="project" value="UniProtKB-SubCell"/>
</dbReference>
<keyword evidence="36" id="KW-1185">Reference proteome</keyword>
<dbReference type="PROSITE" id="PS50011">
    <property type="entry name" value="PROTEIN_KINASE_DOM"/>
    <property type="match status" value="1"/>
</dbReference>
<evidence type="ECO:0000256" key="5">
    <source>
        <dbReference type="ARBA" id="ARBA00004647"/>
    </source>
</evidence>